<evidence type="ECO:0000313" key="12">
    <source>
        <dbReference type="EMBL" id="SLM48501.1"/>
    </source>
</evidence>
<keyword evidence="2 10" id="KW-0678">Repressor</keyword>
<dbReference type="PANTHER" id="PTHR36427">
    <property type="entry name" value="54S RIBOSOMAL PROTEIN L1, MITOCHONDRIAL"/>
    <property type="match status" value="1"/>
</dbReference>
<keyword evidence="13" id="KW-1185">Reference proteome</keyword>
<dbReference type="PANTHER" id="PTHR36427:SF3">
    <property type="entry name" value="LARGE RIBOSOMAL SUBUNIT PROTEIN UL1M"/>
    <property type="match status" value="1"/>
</dbReference>
<keyword evidence="6 10" id="KW-0694">RNA-binding</keyword>
<evidence type="ECO:0000313" key="13">
    <source>
        <dbReference type="Proteomes" id="UP000192042"/>
    </source>
</evidence>
<dbReference type="GO" id="GO:0000049">
    <property type="term" value="F:tRNA binding"/>
    <property type="evidence" value="ECO:0007669"/>
    <property type="project" value="UniProtKB-KW"/>
</dbReference>
<dbReference type="InterPro" id="IPR005878">
    <property type="entry name" value="Ribosom_uL1_bac-type"/>
</dbReference>
<evidence type="ECO:0000256" key="8">
    <source>
        <dbReference type="ARBA" id="ARBA00023274"/>
    </source>
</evidence>
<comment type="similarity">
    <text evidence="1 10 11">Belongs to the universal ribosomal protein uL1 family.</text>
</comment>
<dbReference type="RefSeq" id="WP_080886872.1">
    <property type="nucleotide sequence ID" value="NZ_LT828648.1"/>
</dbReference>
<dbReference type="InterPro" id="IPR002143">
    <property type="entry name" value="Ribosomal_uL1"/>
</dbReference>
<dbReference type="Pfam" id="PF00687">
    <property type="entry name" value="Ribosomal_L1"/>
    <property type="match status" value="1"/>
</dbReference>
<evidence type="ECO:0000256" key="1">
    <source>
        <dbReference type="ARBA" id="ARBA00010531"/>
    </source>
</evidence>
<organism evidence="12 13">
    <name type="scientific">Nitrospira japonica</name>
    <dbReference type="NCBI Taxonomy" id="1325564"/>
    <lineage>
        <taxon>Bacteria</taxon>
        <taxon>Pseudomonadati</taxon>
        <taxon>Nitrospirota</taxon>
        <taxon>Nitrospiria</taxon>
        <taxon>Nitrospirales</taxon>
        <taxon>Nitrospiraceae</taxon>
        <taxon>Nitrospira</taxon>
    </lineage>
</organism>
<dbReference type="GO" id="GO:0019843">
    <property type="term" value="F:rRNA binding"/>
    <property type="evidence" value="ECO:0007669"/>
    <property type="project" value="UniProtKB-UniRule"/>
</dbReference>
<reference evidence="12 13" key="1">
    <citation type="submission" date="2017-03" db="EMBL/GenBank/DDBJ databases">
        <authorList>
            <person name="Afonso C.L."/>
            <person name="Miller P.J."/>
            <person name="Scott M.A."/>
            <person name="Spackman E."/>
            <person name="Goraichik I."/>
            <person name="Dimitrov K.M."/>
            <person name="Suarez D.L."/>
            <person name="Swayne D.E."/>
        </authorList>
    </citation>
    <scope>NUCLEOTIDE SEQUENCE [LARGE SCALE GENOMIC DNA]</scope>
    <source>
        <strain evidence="12">Genome sequencing of Nitrospira japonica strain NJ11</strain>
    </source>
</reference>
<sequence length="230" mass="24571">MGKKMKAALDKVEPRQYALREAVGVVKGTAYAKFDESVDLAIRLGVDPKRSDQMVRGTTSLPHGTGKKMRVLVFAKGEKEQEARQAGADFVGSDDLMEKIKGGWMEFDSAIATPDLMAAVGKLGKVLGPRGLMPNPKTGTVTFEVGKAVGEIRKGRVEYKVEKAGIVQVPVGKVSFNADQLYDNASAVLEAVVKARPASCKGRYLKSVTISSTMGPGVKLDAAAIAKQWS</sequence>
<keyword evidence="3 10" id="KW-0820">tRNA-binding</keyword>
<keyword evidence="5 10" id="KW-0810">Translation regulation</keyword>
<dbReference type="AlphaFoldDB" id="A0A1W1I6C8"/>
<evidence type="ECO:0000256" key="7">
    <source>
        <dbReference type="ARBA" id="ARBA00022980"/>
    </source>
</evidence>
<dbReference type="NCBIfam" id="TIGR01169">
    <property type="entry name" value="rplA_bact"/>
    <property type="match status" value="1"/>
</dbReference>
<dbReference type="Gene3D" id="3.40.50.790">
    <property type="match status" value="1"/>
</dbReference>
<dbReference type="FunFam" id="3.40.50.790:FF:000001">
    <property type="entry name" value="50S ribosomal protein L1"/>
    <property type="match status" value="1"/>
</dbReference>
<evidence type="ECO:0000256" key="4">
    <source>
        <dbReference type="ARBA" id="ARBA00022730"/>
    </source>
</evidence>
<dbReference type="Proteomes" id="UP000192042">
    <property type="component" value="Chromosome I"/>
</dbReference>
<dbReference type="GO" id="GO:0015934">
    <property type="term" value="C:large ribosomal subunit"/>
    <property type="evidence" value="ECO:0007669"/>
    <property type="project" value="InterPro"/>
</dbReference>
<dbReference type="GO" id="GO:0006417">
    <property type="term" value="P:regulation of translation"/>
    <property type="evidence" value="ECO:0007669"/>
    <property type="project" value="UniProtKB-KW"/>
</dbReference>
<dbReference type="InterPro" id="IPR028364">
    <property type="entry name" value="Ribosomal_uL1/biogenesis"/>
</dbReference>
<comment type="function">
    <text evidence="10">Protein L1 is also a translational repressor protein, it controls the translation of the L11 operon by binding to its mRNA.</text>
</comment>
<dbReference type="HAMAP" id="MF_01318_B">
    <property type="entry name" value="Ribosomal_uL1_B"/>
    <property type="match status" value="1"/>
</dbReference>
<keyword evidence="4 10" id="KW-0699">rRNA-binding</keyword>
<dbReference type="InterPro" id="IPR023673">
    <property type="entry name" value="Ribosomal_uL1_CS"/>
</dbReference>
<proteinExistence type="inferred from homology"/>
<evidence type="ECO:0000256" key="2">
    <source>
        <dbReference type="ARBA" id="ARBA00022491"/>
    </source>
</evidence>
<dbReference type="CDD" id="cd00403">
    <property type="entry name" value="Ribosomal_L1"/>
    <property type="match status" value="1"/>
</dbReference>
<dbReference type="SUPFAM" id="SSF56808">
    <property type="entry name" value="Ribosomal protein L1"/>
    <property type="match status" value="1"/>
</dbReference>
<gene>
    <name evidence="10 12" type="primary">rplA</name>
    <name evidence="12" type="ORF">NSJP_2329</name>
</gene>
<evidence type="ECO:0000256" key="3">
    <source>
        <dbReference type="ARBA" id="ARBA00022555"/>
    </source>
</evidence>
<dbReference type="STRING" id="1325564.NSJP_2329"/>
<dbReference type="EMBL" id="LT828648">
    <property type="protein sequence ID" value="SLM48501.1"/>
    <property type="molecule type" value="Genomic_DNA"/>
</dbReference>
<evidence type="ECO:0000256" key="5">
    <source>
        <dbReference type="ARBA" id="ARBA00022845"/>
    </source>
</evidence>
<dbReference type="PIRSF" id="PIRSF002155">
    <property type="entry name" value="Ribosomal_L1"/>
    <property type="match status" value="1"/>
</dbReference>
<dbReference type="Gene3D" id="3.30.190.20">
    <property type="match status" value="1"/>
</dbReference>
<dbReference type="PROSITE" id="PS01199">
    <property type="entry name" value="RIBOSOMAL_L1"/>
    <property type="match status" value="1"/>
</dbReference>
<dbReference type="InterPro" id="IPR016095">
    <property type="entry name" value="Ribosomal_uL1_3-a/b-sand"/>
</dbReference>
<evidence type="ECO:0000256" key="9">
    <source>
        <dbReference type="ARBA" id="ARBA00035241"/>
    </source>
</evidence>
<dbReference type="InterPro" id="IPR023674">
    <property type="entry name" value="Ribosomal_uL1-like"/>
</dbReference>
<evidence type="ECO:0000256" key="11">
    <source>
        <dbReference type="RuleBase" id="RU000659"/>
    </source>
</evidence>
<comment type="function">
    <text evidence="10">Binds directly to 23S rRNA. The L1 stalk is quite mobile in the ribosome, and is involved in E site tRNA release.</text>
</comment>
<evidence type="ECO:0000256" key="6">
    <source>
        <dbReference type="ARBA" id="ARBA00022884"/>
    </source>
</evidence>
<evidence type="ECO:0000256" key="10">
    <source>
        <dbReference type="HAMAP-Rule" id="MF_01318"/>
    </source>
</evidence>
<name>A0A1W1I6C8_9BACT</name>
<dbReference type="GO" id="GO:0006412">
    <property type="term" value="P:translation"/>
    <property type="evidence" value="ECO:0007669"/>
    <property type="project" value="UniProtKB-UniRule"/>
</dbReference>
<dbReference type="OrthoDB" id="9803740at2"/>
<keyword evidence="7 10" id="KW-0689">Ribosomal protein</keyword>
<keyword evidence="8 10" id="KW-0687">Ribonucleoprotein</keyword>
<dbReference type="GO" id="GO:0003735">
    <property type="term" value="F:structural constituent of ribosome"/>
    <property type="evidence" value="ECO:0007669"/>
    <property type="project" value="InterPro"/>
</dbReference>
<protein>
    <recommendedName>
        <fullName evidence="9 10">Large ribosomal subunit protein uL1</fullName>
    </recommendedName>
</protein>
<comment type="subunit">
    <text evidence="10">Part of the 50S ribosomal subunit.</text>
</comment>
<dbReference type="KEGG" id="nja:NSJP_2329"/>
<accession>A0A1W1I6C8</accession>